<dbReference type="AlphaFoldDB" id="A0A414ZQ67"/>
<accession>A0A414ZQ67</accession>
<evidence type="ECO:0000313" key="3">
    <source>
        <dbReference type="Proteomes" id="UP000285865"/>
    </source>
</evidence>
<organism evidence="2 3">
    <name type="scientific">Agathobacter rectalis</name>
    <dbReference type="NCBI Taxonomy" id="39491"/>
    <lineage>
        <taxon>Bacteria</taxon>
        <taxon>Bacillati</taxon>
        <taxon>Bacillota</taxon>
        <taxon>Clostridia</taxon>
        <taxon>Lachnospirales</taxon>
        <taxon>Lachnospiraceae</taxon>
        <taxon>Agathobacter</taxon>
    </lineage>
</organism>
<gene>
    <name evidence="2" type="ORF">DW172_01335</name>
</gene>
<proteinExistence type="predicted"/>
<dbReference type="RefSeq" id="WP_118256994.1">
    <property type="nucleotide sequence ID" value="NZ_QRKN01000001.1"/>
</dbReference>
<feature type="compositionally biased region" description="Low complexity" evidence="1">
    <location>
        <begin position="28"/>
        <end position="37"/>
    </location>
</feature>
<evidence type="ECO:0000313" key="2">
    <source>
        <dbReference type="EMBL" id="RHI25365.1"/>
    </source>
</evidence>
<evidence type="ECO:0000256" key="1">
    <source>
        <dbReference type="SAM" id="MobiDB-lite"/>
    </source>
</evidence>
<protein>
    <submittedName>
        <fullName evidence="2">Uncharacterized protein</fullName>
    </submittedName>
</protein>
<name>A0A414ZQ67_9FIRM</name>
<sequence>MKKQHIIIIAVIVVFWIGHGIIASNNRQTENTTTENQTDVRGGGTAELEKTEVPESEKQEETTEQKETTEAITEEPTEIVEHRTGDNIVGISDKDITTIYSTKYDTVRNDVTGNWKCIVIAENNFNVEDYALSCYKNYFDSDKTILAVENLTTKTSTSISVVSGLLYVSVYEYTKGEEHDAKAMFGGTHLVDYIVYTDNGDIEKVTDSE</sequence>
<dbReference type="Proteomes" id="UP000285865">
    <property type="component" value="Unassembled WGS sequence"/>
</dbReference>
<feature type="compositionally biased region" description="Basic and acidic residues" evidence="1">
    <location>
        <begin position="47"/>
        <end position="69"/>
    </location>
</feature>
<reference evidence="2 3" key="1">
    <citation type="submission" date="2018-08" db="EMBL/GenBank/DDBJ databases">
        <title>A genome reference for cultivated species of the human gut microbiota.</title>
        <authorList>
            <person name="Zou Y."/>
            <person name="Xue W."/>
            <person name="Luo G."/>
        </authorList>
    </citation>
    <scope>NUCLEOTIDE SEQUENCE [LARGE SCALE GENOMIC DNA]</scope>
    <source>
        <strain evidence="2 3">AM16-11</strain>
    </source>
</reference>
<dbReference type="EMBL" id="QRKN01000001">
    <property type="protein sequence ID" value="RHI25365.1"/>
    <property type="molecule type" value="Genomic_DNA"/>
</dbReference>
<comment type="caution">
    <text evidence="2">The sequence shown here is derived from an EMBL/GenBank/DDBJ whole genome shotgun (WGS) entry which is preliminary data.</text>
</comment>
<feature type="region of interest" description="Disordered" evidence="1">
    <location>
        <begin position="28"/>
        <end position="73"/>
    </location>
</feature>